<evidence type="ECO:0000313" key="3">
    <source>
        <dbReference type="Proteomes" id="UP000199687"/>
    </source>
</evidence>
<sequence>MTKLNKAYKFRLYPTEEQALLMHKTFGCVRFVYNKMLAERKAMYDNLKDDKEALR</sequence>
<organism evidence="2 3">
    <name type="scientific">Gracilibacillus ureilyticus</name>
    <dbReference type="NCBI Taxonomy" id="531814"/>
    <lineage>
        <taxon>Bacteria</taxon>
        <taxon>Bacillati</taxon>
        <taxon>Bacillota</taxon>
        <taxon>Bacilli</taxon>
        <taxon>Bacillales</taxon>
        <taxon>Bacillaceae</taxon>
        <taxon>Gracilibacillus</taxon>
    </lineage>
</organism>
<dbReference type="EMBL" id="FOGL01000022">
    <property type="protein sequence ID" value="SES19063.1"/>
    <property type="molecule type" value="Genomic_DNA"/>
</dbReference>
<proteinExistence type="predicted"/>
<dbReference type="AlphaFoldDB" id="A0A1H9VCQ6"/>
<protein>
    <submittedName>
        <fullName evidence="2">Helix-turn-helix domain-containing protein</fullName>
    </submittedName>
</protein>
<accession>A0A1H9VCQ6</accession>
<gene>
    <name evidence="2" type="ORF">SAMN04487944_12295</name>
</gene>
<reference evidence="2 3" key="1">
    <citation type="submission" date="2016-10" db="EMBL/GenBank/DDBJ databases">
        <authorList>
            <person name="de Groot N.N."/>
        </authorList>
    </citation>
    <scope>NUCLEOTIDE SEQUENCE [LARGE SCALE GENOMIC DNA]</scope>
    <source>
        <strain evidence="2 3">CGMCC 1.7727</strain>
    </source>
</reference>
<dbReference type="Proteomes" id="UP000199687">
    <property type="component" value="Unassembled WGS sequence"/>
</dbReference>
<dbReference type="InterPro" id="IPR021027">
    <property type="entry name" value="Transposase_put_HTH"/>
</dbReference>
<dbReference type="RefSeq" id="WP_175480515.1">
    <property type="nucleotide sequence ID" value="NZ_FOGL01000022.1"/>
</dbReference>
<feature type="non-terminal residue" evidence="2">
    <location>
        <position position="55"/>
    </location>
</feature>
<evidence type="ECO:0000259" key="1">
    <source>
        <dbReference type="Pfam" id="PF12323"/>
    </source>
</evidence>
<evidence type="ECO:0000313" key="2">
    <source>
        <dbReference type="EMBL" id="SES19063.1"/>
    </source>
</evidence>
<feature type="domain" description="Transposase putative helix-turn-helix" evidence="1">
    <location>
        <begin position="1"/>
        <end position="45"/>
    </location>
</feature>
<keyword evidence="3" id="KW-1185">Reference proteome</keyword>
<name>A0A1H9VCQ6_9BACI</name>
<dbReference type="STRING" id="531814.SAMN04487944_12295"/>
<dbReference type="Pfam" id="PF12323">
    <property type="entry name" value="HTH_OrfB_IS605"/>
    <property type="match status" value="1"/>
</dbReference>